<comment type="caution">
    <text evidence="7">The sequence shown here is derived from an EMBL/GenBank/DDBJ whole genome shotgun (WGS) entry which is preliminary data.</text>
</comment>
<keyword evidence="8" id="KW-1185">Reference proteome</keyword>
<dbReference type="GO" id="GO:0003735">
    <property type="term" value="F:structural constituent of ribosome"/>
    <property type="evidence" value="ECO:0007669"/>
    <property type="project" value="InterPro"/>
</dbReference>
<dbReference type="OrthoDB" id="5555409at2759"/>
<gene>
    <name evidence="7" type="ORF">RDWZM_006510</name>
</gene>
<feature type="domain" description="Ribosomal protein L9" evidence="6">
    <location>
        <begin position="79"/>
        <end position="124"/>
    </location>
</feature>
<reference evidence="7" key="1">
    <citation type="submission" date="2022-12" db="EMBL/GenBank/DDBJ databases">
        <title>Genome assemblies of Blomia tropicalis.</title>
        <authorList>
            <person name="Cui Y."/>
        </authorList>
    </citation>
    <scope>NUCLEOTIDE SEQUENCE</scope>
    <source>
        <tissue evidence="7">Adult mites</tissue>
    </source>
</reference>
<evidence type="ECO:0000313" key="8">
    <source>
        <dbReference type="Proteomes" id="UP001142055"/>
    </source>
</evidence>
<dbReference type="InterPro" id="IPR036935">
    <property type="entry name" value="Ribosomal_bL9_N_sf"/>
</dbReference>
<keyword evidence="2" id="KW-0689">Ribosomal protein</keyword>
<evidence type="ECO:0000256" key="4">
    <source>
        <dbReference type="ARBA" id="ARBA00035194"/>
    </source>
</evidence>
<keyword evidence="3" id="KW-0687">Ribonucleoprotein</keyword>
<dbReference type="Gene3D" id="3.40.5.10">
    <property type="entry name" value="Ribosomal protein L9, N-terminal domain"/>
    <property type="match status" value="1"/>
</dbReference>
<dbReference type="SUPFAM" id="SSF55658">
    <property type="entry name" value="L9 N-domain-like"/>
    <property type="match status" value="1"/>
</dbReference>
<accession>A0A9Q0M6B5</accession>
<comment type="similarity">
    <text evidence="1">Belongs to the bacterial ribosomal protein bL9 family.</text>
</comment>
<sequence>MATLSRNICFLTNSSYRLTHTASFFLKRKVKLPKQPSMISPYIIGPFLKEFPVYREPRPLADRIYEEIEQKEEVEPKLKIILLETVDELGVAGDVIETDRDYARFHLISAKKAAYADEFNLKRYRDLIDSGDKQVGPSSAFVMPTIKRLSKEVIVVTVNDQNSWTLSKNHVRIALRAAGYFVPNECITLPKTEINGPNIERYQGKDFAVTITINQQEQVNVRCLIHHKGLPLRVDWDREPRFVALPEEQGDILGKMPVKEAIQEDDL</sequence>
<evidence type="ECO:0000256" key="1">
    <source>
        <dbReference type="ARBA" id="ARBA00010605"/>
    </source>
</evidence>
<proteinExistence type="inferred from homology"/>
<evidence type="ECO:0000256" key="5">
    <source>
        <dbReference type="ARBA" id="ARBA00035381"/>
    </source>
</evidence>
<dbReference type="AlphaFoldDB" id="A0A9Q0M6B5"/>
<dbReference type="GO" id="GO:0006412">
    <property type="term" value="P:translation"/>
    <property type="evidence" value="ECO:0007669"/>
    <property type="project" value="InterPro"/>
</dbReference>
<evidence type="ECO:0000256" key="2">
    <source>
        <dbReference type="ARBA" id="ARBA00022980"/>
    </source>
</evidence>
<organism evidence="7 8">
    <name type="scientific">Blomia tropicalis</name>
    <name type="common">Mite</name>
    <dbReference type="NCBI Taxonomy" id="40697"/>
    <lineage>
        <taxon>Eukaryota</taxon>
        <taxon>Metazoa</taxon>
        <taxon>Ecdysozoa</taxon>
        <taxon>Arthropoda</taxon>
        <taxon>Chelicerata</taxon>
        <taxon>Arachnida</taxon>
        <taxon>Acari</taxon>
        <taxon>Acariformes</taxon>
        <taxon>Sarcoptiformes</taxon>
        <taxon>Astigmata</taxon>
        <taxon>Glycyphagoidea</taxon>
        <taxon>Echimyopodidae</taxon>
        <taxon>Blomia</taxon>
    </lineage>
</organism>
<dbReference type="OMA" id="WHRREPR"/>
<dbReference type="Proteomes" id="UP001142055">
    <property type="component" value="Chromosome 2"/>
</dbReference>
<evidence type="ECO:0000313" key="7">
    <source>
        <dbReference type="EMBL" id="KAJ6220698.1"/>
    </source>
</evidence>
<dbReference type="InterPro" id="IPR020070">
    <property type="entry name" value="Ribosomal_bL9_N"/>
</dbReference>
<evidence type="ECO:0000259" key="6">
    <source>
        <dbReference type="Pfam" id="PF01281"/>
    </source>
</evidence>
<dbReference type="InterPro" id="IPR009027">
    <property type="entry name" value="Ribosomal_bL9/RNase_H1_N"/>
</dbReference>
<protein>
    <recommendedName>
        <fullName evidence="4">Large ribosomal subunit protein bL9m</fullName>
    </recommendedName>
    <alternativeName>
        <fullName evidence="5">39S ribosomal protein L9, mitochondrial</fullName>
    </alternativeName>
</protein>
<dbReference type="InterPro" id="IPR000244">
    <property type="entry name" value="Ribosomal_bL9"/>
</dbReference>
<name>A0A9Q0M6B5_BLOTA</name>
<dbReference type="Pfam" id="PF01281">
    <property type="entry name" value="Ribosomal_L9_N"/>
    <property type="match status" value="1"/>
</dbReference>
<dbReference type="EMBL" id="JAPWDV010000002">
    <property type="protein sequence ID" value="KAJ6220698.1"/>
    <property type="molecule type" value="Genomic_DNA"/>
</dbReference>
<evidence type="ECO:0000256" key="3">
    <source>
        <dbReference type="ARBA" id="ARBA00023274"/>
    </source>
</evidence>
<dbReference type="GO" id="GO:0005840">
    <property type="term" value="C:ribosome"/>
    <property type="evidence" value="ECO:0007669"/>
    <property type="project" value="UniProtKB-KW"/>
</dbReference>
<dbReference type="GO" id="GO:1990904">
    <property type="term" value="C:ribonucleoprotein complex"/>
    <property type="evidence" value="ECO:0007669"/>
    <property type="project" value="UniProtKB-KW"/>
</dbReference>
<dbReference type="PANTHER" id="PTHR21368">
    <property type="entry name" value="50S RIBOSOMAL PROTEIN L9"/>
    <property type="match status" value="1"/>
</dbReference>